<organism evidence="3 4">
    <name type="scientific">Streptococcus danieliae</name>
    <dbReference type="NCBI Taxonomy" id="747656"/>
    <lineage>
        <taxon>Bacteria</taxon>
        <taxon>Bacillati</taxon>
        <taxon>Bacillota</taxon>
        <taxon>Bacilli</taxon>
        <taxon>Lactobacillales</taxon>
        <taxon>Streptococcaceae</taxon>
        <taxon>Streptococcus</taxon>
    </lineage>
</organism>
<name>A0A7X3G7H3_9STRE</name>
<evidence type="ECO:0000256" key="1">
    <source>
        <dbReference type="SAM" id="Phobius"/>
    </source>
</evidence>
<dbReference type="RefSeq" id="WP_160332373.1">
    <property type="nucleotide sequence ID" value="NZ_WSRS01000014.1"/>
</dbReference>
<dbReference type="Proteomes" id="UP000461595">
    <property type="component" value="Unassembled WGS sequence"/>
</dbReference>
<dbReference type="PANTHER" id="PTHR30487:SF0">
    <property type="entry name" value="PREPILIN LEADER PEPTIDASE_N-METHYLTRANSFERASE-RELATED"/>
    <property type="match status" value="1"/>
</dbReference>
<comment type="caution">
    <text evidence="3">The sequence shown here is derived from an EMBL/GenBank/DDBJ whole genome shotgun (WGS) entry which is preliminary data.</text>
</comment>
<evidence type="ECO:0000313" key="4">
    <source>
        <dbReference type="Proteomes" id="UP000461595"/>
    </source>
</evidence>
<feature type="domain" description="Prepilin peptidase A24 N-terminal" evidence="2">
    <location>
        <begin position="9"/>
        <end position="84"/>
    </location>
</feature>
<protein>
    <submittedName>
        <fullName evidence="3">Prepilin peptidase</fullName>
    </submittedName>
</protein>
<proteinExistence type="predicted"/>
<dbReference type="AlphaFoldDB" id="A0A7X3G7H3"/>
<dbReference type="GO" id="GO:0004190">
    <property type="term" value="F:aspartic-type endopeptidase activity"/>
    <property type="evidence" value="ECO:0007669"/>
    <property type="project" value="TreeGrafter"/>
</dbReference>
<feature type="transmembrane region" description="Helical" evidence="1">
    <location>
        <begin position="116"/>
        <end position="149"/>
    </location>
</feature>
<dbReference type="InterPro" id="IPR050882">
    <property type="entry name" value="Prepilin_peptidase/N-MTase"/>
</dbReference>
<evidence type="ECO:0000313" key="3">
    <source>
        <dbReference type="EMBL" id="MVX58552.1"/>
    </source>
</evidence>
<feature type="transmembrane region" description="Helical" evidence="1">
    <location>
        <begin position="80"/>
        <end position="104"/>
    </location>
</feature>
<keyword evidence="1" id="KW-0472">Membrane</keyword>
<keyword evidence="1" id="KW-0812">Transmembrane</keyword>
<accession>A0A7X3G7H3</accession>
<dbReference type="PANTHER" id="PTHR30487">
    <property type="entry name" value="TYPE 4 PREPILIN-LIKE PROTEINS LEADER PEPTIDE-PROCESSING ENZYME"/>
    <property type="match status" value="1"/>
</dbReference>
<evidence type="ECO:0000259" key="2">
    <source>
        <dbReference type="Pfam" id="PF06750"/>
    </source>
</evidence>
<dbReference type="EMBL" id="WSRS01000014">
    <property type="protein sequence ID" value="MVX58552.1"/>
    <property type="molecule type" value="Genomic_DNA"/>
</dbReference>
<dbReference type="OrthoDB" id="9789291at2"/>
<feature type="transmembrane region" description="Helical" evidence="1">
    <location>
        <begin position="169"/>
        <end position="189"/>
    </location>
</feature>
<dbReference type="GO" id="GO:0005886">
    <property type="term" value="C:plasma membrane"/>
    <property type="evidence" value="ECO:0007669"/>
    <property type="project" value="TreeGrafter"/>
</dbReference>
<gene>
    <name evidence="3" type="ORF">E5983_02660</name>
</gene>
<dbReference type="GO" id="GO:0006465">
    <property type="term" value="P:signal peptide processing"/>
    <property type="evidence" value="ECO:0007669"/>
    <property type="project" value="TreeGrafter"/>
</dbReference>
<keyword evidence="1" id="KW-1133">Transmembrane helix</keyword>
<dbReference type="InterPro" id="IPR010627">
    <property type="entry name" value="Prepilin_pept_A24_N"/>
</dbReference>
<dbReference type="Pfam" id="PF06750">
    <property type="entry name" value="A24_N_bact"/>
    <property type="match status" value="1"/>
</dbReference>
<reference evidence="3 4" key="1">
    <citation type="submission" date="2019-12" db="EMBL/GenBank/DDBJ databases">
        <title>Microbes associate with the intestines of laboratory mice.</title>
        <authorList>
            <person name="Navarre W."/>
            <person name="Wong E."/>
        </authorList>
    </citation>
    <scope>NUCLEOTIDE SEQUENCE [LARGE SCALE GENOMIC DNA]</scope>
    <source>
        <strain evidence="3 4">NM51_B2-22</strain>
    </source>
</reference>
<sequence length="218" mass="24575">MTSLLIFMLGASLASFLTAWADRYPASILYPPSHCSTCQQALAWWDLVPILSYIKLGGSCRSCQEPIPLASFTNEIQGGLIAYAWLQSWLTSPWLLFLFMSLMLSHFDRKSCSFPLCFWLVPHTTLTLTTGWQLSPVFLLLALVCYFVPSGIGAGDWTYMASLALLLPLKALLIILQLACCLALLTFWYKKRKGALPFLPFLHRASLLWLLGHHFSFF</sequence>